<dbReference type="CDD" id="cd07043">
    <property type="entry name" value="STAS_anti-anti-sigma_factors"/>
    <property type="match status" value="1"/>
</dbReference>
<dbReference type="PANTHER" id="PTHR33495:SF2">
    <property type="entry name" value="ANTI-SIGMA FACTOR ANTAGONIST TM_1081-RELATED"/>
    <property type="match status" value="1"/>
</dbReference>
<dbReference type="EMBL" id="JACRWE010000011">
    <property type="protein sequence ID" value="MBC5998201.1"/>
    <property type="molecule type" value="Genomic_DNA"/>
</dbReference>
<dbReference type="RefSeq" id="WP_153972806.1">
    <property type="nucleotide sequence ID" value="NZ_JACRWE010000011.1"/>
</dbReference>
<dbReference type="SUPFAM" id="SSF52091">
    <property type="entry name" value="SpoIIaa-like"/>
    <property type="match status" value="1"/>
</dbReference>
<evidence type="ECO:0000313" key="4">
    <source>
        <dbReference type="EMBL" id="MBC5998201.1"/>
    </source>
</evidence>
<dbReference type="PROSITE" id="PS50801">
    <property type="entry name" value="STAS"/>
    <property type="match status" value="1"/>
</dbReference>
<dbReference type="Proteomes" id="UP000609849">
    <property type="component" value="Unassembled WGS sequence"/>
</dbReference>
<dbReference type="Pfam" id="PF01740">
    <property type="entry name" value="STAS"/>
    <property type="match status" value="1"/>
</dbReference>
<feature type="domain" description="STAS" evidence="3">
    <location>
        <begin position="18"/>
        <end position="105"/>
    </location>
</feature>
<keyword evidence="5" id="KW-1185">Reference proteome</keyword>
<gene>
    <name evidence="4" type="ORF">H8923_15710</name>
</gene>
<evidence type="ECO:0000256" key="1">
    <source>
        <dbReference type="ARBA" id="ARBA00009013"/>
    </source>
</evidence>
<organism evidence="4 5">
    <name type="scientific">Romboutsia faecis</name>
    <dbReference type="NCBI Taxonomy" id="2764597"/>
    <lineage>
        <taxon>Bacteria</taxon>
        <taxon>Bacillati</taxon>
        <taxon>Bacillota</taxon>
        <taxon>Clostridia</taxon>
        <taxon>Peptostreptococcales</taxon>
        <taxon>Peptostreptococcaceae</taxon>
        <taxon>Romboutsia</taxon>
    </lineage>
</organism>
<dbReference type="PANTHER" id="PTHR33495">
    <property type="entry name" value="ANTI-SIGMA FACTOR ANTAGONIST TM_1081-RELATED-RELATED"/>
    <property type="match status" value="1"/>
</dbReference>
<evidence type="ECO:0000256" key="2">
    <source>
        <dbReference type="RuleBase" id="RU003749"/>
    </source>
</evidence>
<proteinExistence type="inferred from homology"/>
<protein>
    <recommendedName>
        <fullName evidence="2">Anti-sigma factor antagonist</fullName>
    </recommendedName>
</protein>
<accession>A0ABR7JTG1</accession>
<evidence type="ECO:0000313" key="5">
    <source>
        <dbReference type="Proteomes" id="UP000609849"/>
    </source>
</evidence>
<dbReference type="Gene3D" id="3.30.750.24">
    <property type="entry name" value="STAS domain"/>
    <property type="match status" value="1"/>
</dbReference>
<dbReference type="InterPro" id="IPR002645">
    <property type="entry name" value="STAS_dom"/>
</dbReference>
<sequence length="105" mass="11918">MSININSTLDSQNKFWDVNLGGELDVSTSDKLKEYLHKLADKEMLDMKINLENLEYIDSTGLGVMIGVLKKLKVGNKEIYIINPRSNVRKIFNITGLDKIFKVEG</sequence>
<evidence type="ECO:0000259" key="3">
    <source>
        <dbReference type="PROSITE" id="PS50801"/>
    </source>
</evidence>
<name>A0ABR7JTG1_9FIRM</name>
<comment type="caution">
    <text evidence="4">The sequence shown here is derived from an EMBL/GenBank/DDBJ whole genome shotgun (WGS) entry which is preliminary data.</text>
</comment>
<dbReference type="InterPro" id="IPR036513">
    <property type="entry name" value="STAS_dom_sf"/>
</dbReference>
<comment type="similarity">
    <text evidence="1 2">Belongs to the anti-sigma-factor antagonist family.</text>
</comment>
<reference evidence="4 5" key="1">
    <citation type="submission" date="2020-08" db="EMBL/GenBank/DDBJ databases">
        <authorList>
            <person name="Liu C."/>
            <person name="Sun Q."/>
        </authorList>
    </citation>
    <scope>NUCLEOTIDE SEQUENCE [LARGE SCALE GENOMIC DNA]</scope>
    <source>
        <strain evidence="4 5">NSJ-18</strain>
    </source>
</reference>
<dbReference type="InterPro" id="IPR003658">
    <property type="entry name" value="Anti-sigma_ant"/>
</dbReference>
<dbReference type="NCBIfam" id="TIGR00377">
    <property type="entry name" value="ant_ant_sig"/>
    <property type="match status" value="1"/>
</dbReference>